<accession>A0A2A4MPF5</accession>
<evidence type="ECO:0000313" key="3">
    <source>
        <dbReference type="Proteomes" id="UP000218172"/>
    </source>
</evidence>
<dbReference type="Proteomes" id="UP000218172">
    <property type="component" value="Unassembled WGS sequence"/>
</dbReference>
<comment type="caution">
    <text evidence="2">The sequence shown here is derived from an EMBL/GenBank/DDBJ whole genome shotgun (WGS) entry which is preliminary data.</text>
</comment>
<evidence type="ECO:0000313" key="2">
    <source>
        <dbReference type="EMBL" id="PCH61921.1"/>
    </source>
</evidence>
<feature type="transmembrane region" description="Helical" evidence="1">
    <location>
        <begin position="6"/>
        <end position="25"/>
    </location>
</feature>
<proteinExistence type="predicted"/>
<sequence>MNNYIASIGIALFFSASAMFHFQLFNFSNFLKKNCPQIWNSHIEKHGKVGFWRRYHTLKMLSLEYETENKELNARLKSLALMYRLQFLGIFFMGMLPFIVDFIATLNT</sequence>
<evidence type="ECO:0000256" key="1">
    <source>
        <dbReference type="SAM" id="Phobius"/>
    </source>
</evidence>
<feature type="transmembrane region" description="Helical" evidence="1">
    <location>
        <begin position="85"/>
        <end position="106"/>
    </location>
</feature>
<keyword evidence="1" id="KW-0472">Membrane</keyword>
<organism evidence="2 3">
    <name type="scientific">SAR86 cluster bacterium</name>
    <dbReference type="NCBI Taxonomy" id="2030880"/>
    <lineage>
        <taxon>Bacteria</taxon>
        <taxon>Pseudomonadati</taxon>
        <taxon>Pseudomonadota</taxon>
        <taxon>Gammaproteobacteria</taxon>
        <taxon>SAR86 cluster</taxon>
    </lineage>
</organism>
<dbReference type="AlphaFoldDB" id="A0A2A4MPF5"/>
<keyword evidence="1" id="KW-0812">Transmembrane</keyword>
<keyword evidence="1" id="KW-1133">Transmembrane helix</keyword>
<gene>
    <name evidence="2" type="ORF">COC19_03720</name>
</gene>
<reference evidence="3" key="1">
    <citation type="submission" date="2017-08" db="EMBL/GenBank/DDBJ databases">
        <title>A dynamic microbial community with high functional redundancy inhabits the cold, oxic subseafloor aquifer.</title>
        <authorList>
            <person name="Tully B.J."/>
            <person name="Wheat C.G."/>
            <person name="Glazer B.T."/>
            <person name="Huber J.A."/>
        </authorList>
    </citation>
    <scope>NUCLEOTIDE SEQUENCE [LARGE SCALE GENOMIC DNA]</scope>
</reference>
<dbReference type="EMBL" id="NVQR01000051">
    <property type="protein sequence ID" value="PCH61921.1"/>
    <property type="molecule type" value="Genomic_DNA"/>
</dbReference>
<protein>
    <submittedName>
        <fullName evidence="2">Uncharacterized protein</fullName>
    </submittedName>
</protein>
<name>A0A2A4MPF5_9GAMM</name>